<name>A0A1U9JV47_9HYPH</name>
<feature type="active site" description="Phosphocysteine intermediate; for EIIB activity" evidence="11">
    <location>
        <position position="409"/>
    </location>
</feature>
<feature type="transmembrane region" description="Helical" evidence="13">
    <location>
        <begin position="97"/>
        <end position="115"/>
    </location>
</feature>
<dbReference type="EMBL" id="CP017315">
    <property type="protein sequence ID" value="AQS41757.1"/>
    <property type="molecule type" value="Genomic_DNA"/>
</dbReference>
<feature type="transmembrane region" description="Helical" evidence="13">
    <location>
        <begin position="339"/>
        <end position="359"/>
    </location>
</feature>
<dbReference type="InterPro" id="IPR036878">
    <property type="entry name" value="Glu_permease_IIB"/>
</dbReference>
<accession>A0A1U9JV47</accession>
<evidence type="ECO:0000256" key="12">
    <source>
        <dbReference type="SAM" id="MobiDB-lite"/>
    </source>
</evidence>
<dbReference type="InterPro" id="IPR050429">
    <property type="entry name" value="PTS_Glucose_EIICBA"/>
</dbReference>
<gene>
    <name evidence="16" type="primary">nagE</name>
    <name evidence="16" type="ORF">BHV28_10670</name>
</gene>
<feature type="transmembrane region" description="Helical" evidence="13">
    <location>
        <begin position="135"/>
        <end position="155"/>
    </location>
</feature>
<reference evidence="16 17" key="1">
    <citation type="journal article" date="2010" name="Science">
        <title>Genomic comparison of the ants Camponotus floridanus and Harpegnathos saltator.</title>
        <authorList>
            <person name="Bonasio R."/>
            <person name="Zhang G."/>
            <person name="Ye C."/>
            <person name="Mutti N.S."/>
            <person name="Fang X."/>
            <person name="Qin N."/>
            <person name="Donahue G."/>
            <person name="Yang P."/>
            <person name="Li Q."/>
            <person name="Li C."/>
            <person name="Zhang P."/>
            <person name="Huang Z."/>
            <person name="Berger S.L."/>
            <person name="Reinberg D."/>
            <person name="Wang J."/>
            <person name="Liebig J."/>
        </authorList>
    </citation>
    <scope>NUCLEOTIDE SEQUENCE [LARGE SCALE GENOMIC DNA]</scope>
    <source>
        <strain evidence="16 17">Hsal</strain>
    </source>
</reference>
<evidence type="ECO:0000256" key="6">
    <source>
        <dbReference type="ARBA" id="ARBA00022683"/>
    </source>
</evidence>
<keyword evidence="9 13" id="KW-1133">Transmembrane helix</keyword>
<dbReference type="InterPro" id="IPR001996">
    <property type="entry name" value="PTS_IIB_1"/>
</dbReference>
<dbReference type="GO" id="GO:0090563">
    <property type="term" value="F:protein-phosphocysteine-sugar phosphotransferase activity"/>
    <property type="evidence" value="ECO:0007669"/>
    <property type="project" value="TreeGrafter"/>
</dbReference>
<feature type="transmembrane region" description="Helical" evidence="13">
    <location>
        <begin position="73"/>
        <end position="90"/>
    </location>
</feature>
<dbReference type="GO" id="GO:0019866">
    <property type="term" value="C:organelle inner membrane"/>
    <property type="evidence" value="ECO:0007669"/>
    <property type="project" value="InterPro"/>
</dbReference>
<dbReference type="NCBIfam" id="TIGR00826">
    <property type="entry name" value="EIIB_glc"/>
    <property type="match status" value="1"/>
</dbReference>
<dbReference type="InterPro" id="IPR013013">
    <property type="entry name" value="PTS_EIIC_1"/>
</dbReference>
<feature type="domain" description="PTS EIIC type-1" evidence="15">
    <location>
        <begin position="4"/>
        <end position="371"/>
    </location>
</feature>
<dbReference type="InterPro" id="IPR018113">
    <property type="entry name" value="PTrfase_EIIB_Cys"/>
</dbReference>
<dbReference type="Gene3D" id="3.30.1360.60">
    <property type="entry name" value="Glucose permease domain IIB"/>
    <property type="match status" value="2"/>
</dbReference>
<dbReference type="PROSITE" id="PS01035">
    <property type="entry name" value="PTS_EIIB_TYPE_1_CYS"/>
    <property type="match status" value="1"/>
</dbReference>
<keyword evidence="8" id="KW-0418">Kinase</keyword>
<evidence type="ECO:0000256" key="3">
    <source>
        <dbReference type="ARBA" id="ARBA00022475"/>
    </source>
</evidence>
<dbReference type="GO" id="GO:0009401">
    <property type="term" value="P:phosphoenolpyruvate-dependent sugar phosphotransferase system"/>
    <property type="evidence" value="ECO:0007669"/>
    <property type="project" value="UniProtKB-KW"/>
</dbReference>
<dbReference type="PANTHER" id="PTHR30009">
    <property type="entry name" value="CYTOCHROME C-TYPE SYNTHESIS PROTEIN AND PTS TRANSMEMBRANE COMPONENT"/>
    <property type="match status" value="1"/>
</dbReference>
<evidence type="ECO:0000256" key="8">
    <source>
        <dbReference type="ARBA" id="ARBA00022777"/>
    </source>
</evidence>
<keyword evidence="10 13" id="KW-0472">Membrane</keyword>
<evidence type="ECO:0000313" key="16">
    <source>
        <dbReference type="EMBL" id="AQS41757.1"/>
    </source>
</evidence>
<feature type="domain" description="PTS EIIB type-1" evidence="14">
    <location>
        <begin position="387"/>
        <end position="469"/>
    </location>
</feature>
<evidence type="ECO:0000256" key="4">
    <source>
        <dbReference type="ARBA" id="ARBA00022597"/>
    </source>
</evidence>
<dbReference type="GO" id="GO:0016301">
    <property type="term" value="F:kinase activity"/>
    <property type="evidence" value="ECO:0007669"/>
    <property type="project" value="UniProtKB-KW"/>
</dbReference>
<reference evidence="16 17" key="2">
    <citation type="journal article" date="2016" name="Sci. Rep.">
        <title>The genome of Rhizobiales bacteria in predatory ants reveals urease gene functions but no genes for nitrogen fixation.</title>
        <authorList>
            <person name="Neuvonen M.M."/>
            <person name="Tamarit D."/>
            <person name="Naslund K."/>
            <person name="Liebig J."/>
            <person name="Feldhaar H."/>
            <person name="Moran N.A."/>
            <person name="Guy L."/>
            <person name="Andersson S.G."/>
        </authorList>
    </citation>
    <scope>NUCLEOTIDE SEQUENCE [LARGE SCALE GENOMIC DNA]</scope>
    <source>
        <strain evidence="16 17">Hsal</strain>
    </source>
</reference>
<dbReference type="GO" id="GO:0015764">
    <property type="term" value="P:N-acetylglucosamine transport"/>
    <property type="evidence" value="ECO:0007669"/>
    <property type="project" value="TreeGrafter"/>
</dbReference>
<sequence>MKNLNIMNALQLLGRSLMLPIAVLPVAGILLRVGAGDLLNIPAISAAGGAIFDNLALIFAIGIAVGLARDNHGAAALAGATAFLILSGTLKTLDPEINMGVLGGIISGIMAGVYYNRFKDIKLPEYLAFFGGRRFVPIISGATALLLGFIFFYIWPPIQDGLKQIGNMIIASGSIGLFFYGVLNRLLIVTGLHHVINNLVWFQFGDFTDSAGKIVHGDLWRFFAGDKSAGAFMAGMFPPIMFGLPAVALAMYRCARPERRHLVGGMLLSLALTAFLTGITEPIEFAFMFLAPVLYAVHAVLTGISMVVMNLLGIKLGFTFSAGAFDYVLSYGISTNPWLLIPVGLVYFAVYYFIFSWAIRRFDLKVIGREDEQAGAAAPAATATSGSEAGREFVLALGGADNLPSIGACTTRLRLVVKDQNRIDEAKLKALGAMAVMKLRDGNVQVILGPIADNTAQDMRNYVSSGADTGSDSRQTAPVSTSAPMAATADSAVDLLSADMLANWLKALGGQENLQEARAIATTRLRLQLANDQALDINALSNLGAQAVEPLGNGLVHLIFGSDTLPRALATQLSE</sequence>
<evidence type="ECO:0000256" key="13">
    <source>
        <dbReference type="SAM" id="Phobius"/>
    </source>
</evidence>
<keyword evidence="6" id="KW-0598">Phosphotransferase system</keyword>
<dbReference type="PROSITE" id="PS51103">
    <property type="entry name" value="PTS_EIIC_TYPE_1"/>
    <property type="match status" value="1"/>
</dbReference>
<dbReference type="CDD" id="cd00212">
    <property type="entry name" value="PTS_IIB_glc"/>
    <property type="match status" value="1"/>
</dbReference>
<keyword evidence="3" id="KW-1003">Cell membrane</keyword>
<dbReference type="InterPro" id="IPR010974">
    <property type="entry name" value="PTS_IIBC_nag"/>
</dbReference>
<evidence type="ECO:0000259" key="14">
    <source>
        <dbReference type="PROSITE" id="PS51098"/>
    </source>
</evidence>
<dbReference type="Pfam" id="PF00367">
    <property type="entry name" value="PTS_EIIB"/>
    <property type="match status" value="1"/>
</dbReference>
<evidence type="ECO:0000256" key="2">
    <source>
        <dbReference type="ARBA" id="ARBA00022448"/>
    </source>
</evidence>
<dbReference type="AlphaFoldDB" id="A0A1U9JV47"/>
<keyword evidence="2" id="KW-0813">Transport</keyword>
<feature type="transmembrane region" description="Helical" evidence="13">
    <location>
        <begin position="43"/>
        <end position="67"/>
    </location>
</feature>
<feature type="transmembrane region" description="Helical" evidence="13">
    <location>
        <begin position="262"/>
        <end position="279"/>
    </location>
</feature>
<evidence type="ECO:0000259" key="15">
    <source>
        <dbReference type="PROSITE" id="PS51103"/>
    </source>
</evidence>
<keyword evidence="17" id="KW-1185">Reference proteome</keyword>
<evidence type="ECO:0000256" key="7">
    <source>
        <dbReference type="ARBA" id="ARBA00022692"/>
    </source>
</evidence>
<feature type="transmembrane region" description="Helical" evidence="13">
    <location>
        <begin position="229"/>
        <end position="250"/>
    </location>
</feature>
<evidence type="ECO:0000256" key="1">
    <source>
        <dbReference type="ARBA" id="ARBA00004651"/>
    </source>
</evidence>
<evidence type="ECO:0000256" key="9">
    <source>
        <dbReference type="ARBA" id="ARBA00022989"/>
    </source>
</evidence>
<evidence type="ECO:0000256" key="10">
    <source>
        <dbReference type="ARBA" id="ARBA00023136"/>
    </source>
</evidence>
<dbReference type="Pfam" id="PF02378">
    <property type="entry name" value="PTS_EIIC"/>
    <property type="match status" value="1"/>
</dbReference>
<dbReference type="PROSITE" id="PS51098">
    <property type="entry name" value="PTS_EIIB_TYPE_1"/>
    <property type="match status" value="2"/>
</dbReference>
<dbReference type="SUPFAM" id="SSF55604">
    <property type="entry name" value="Glucose permease domain IIB"/>
    <property type="match status" value="2"/>
</dbReference>
<keyword evidence="5" id="KW-0808">Transferase</keyword>
<proteinExistence type="predicted"/>
<dbReference type="GO" id="GO:0015572">
    <property type="term" value="F:N-acetylglucosamine transmembrane transporter activity"/>
    <property type="evidence" value="ECO:0007669"/>
    <property type="project" value="InterPro"/>
</dbReference>
<protein>
    <submittedName>
        <fullName evidence="16">Protein-N p-phosphohistidine-sugar phosphotransferase</fullName>
    </submittedName>
</protein>
<dbReference type="InterPro" id="IPR003352">
    <property type="entry name" value="PTS_EIIC"/>
</dbReference>
<feature type="transmembrane region" description="Helical" evidence="13">
    <location>
        <begin position="12"/>
        <end position="31"/>
    </location>
</feature>
<organism evidence="16 17">
    <name type="scientific">Candidatus Tokpelaia hoelldobleri</name>
    <dbReference type="NCBI Taxonomy" id="1902579"/>
    <lineage>
        <taxon>Bacteria</taxon>
        <taxon>Pseudomonadati</taxon>
        <taxon>Pseudomonadota</taxon>
        <taxon>Alphaproteobacteria</taxon>
        <taxon>Hyphomicrobiales</taxon>
        <taxon>Candidatus Tokpelaia</taxon>
    </lineage>
</organism>
<dbReference type="KEGG" id="thd:BHV28_10670"/>
<dbReference type="STRING" id="1902579.BHV28_10670"/>
<evidence type="ECO:0000313" key="17">
    <source>
        <dbReference type="Proteomes" id="UP000188912"/>
    </source>
</evidence>
<dbReference type="GO" id="GO:0005886">
    <property type="term" value="C:plasma membrane"/>
    <property type="evidence" value="ECO:0007669"/>
    <property type="project" value="UniProtKB-SubCell"/>
</dbReference>
<dbReference type="PANTHER" id="PTHR30009:SF4">
    <property type="entry name" value="PTS SYSTEM N-ACETYLGLUCOSAMINE-SPECIFIC EIICBA COMPONENT"/>
    <property type="match status" value="1"/>
</dbReference>
<keyword evidence="4" id="KW-0762">Sugar transport</keyword>
<evidence type="ECO:0000256" key="11">
    <source>
        <dbReference type="PROSITE-ProRule" id="PRU00421"/>
    </source>
</evidence>
<evidence type="ECO:0000256" key="5">
    <source>
        <dbReference type="ARBA" id="ARBA00022679"/>
    </source>
</evidence>
<comment type="caution">
    <text evidence="11">Lacks conserved residue(s) required for the propagation of feature annotation.</text>
</comment>
<feature type="transmembrane region" description="Helical" evidence="13">
    <location>
        <begin position="285"/>
        <end position="309"/>
    </location>
</feature>
<dbReference type="NCBIfam" id="TIGR01998">
    <property type="entry name" value="PTS-II-BC-nag"/>
    <property type="match status" value="1"/>
</dbReference>
<feature type="domain" description="PTS EIIB type-1" evidence="14">
    <location>
        <begin position="498"/>
        <end position="575"/>
    </location>
</feature>
<comment type="subcellular location">
    <subcellularLocation>
        <location evidence="1">Cell membrane</location>
        <topology evidence="1">Multi-pass membrane protein</topology>
    </subcellularLocation>
</comment>
<dbReference type="Proteomes" id="UP000188912">
    <property type="component" value="Chromosome"/>
</dbReference>
<feature type="region of interest" description="Disordered" evidence="12">
    <location>
        <begin position="463"/>
        <end position="482"/>
    </location>
</feature>
<keyword evidence="7 13" id="KW-0812">Transmembrane</keyword>
<dbReference type="GO" id="GO:0008982">
    <property type="term" value="F:protein-N(PI)-phosphohistidine-sugar phosphotransferase activity"/>
    <property type="evidence" value="ECO:0007669"/>
    <property type="project" value="InterPro"/>
</dbReference>
<feature type="transmembrane region" description="Helical" evidence="13">
    <location>
        <begin position="167"/>
        <end position="188"/>
    </location>
</feature>